<feature type="compositionally biased region" description="Low complexity" evidence="1">
    <location>
        <begin position="91"/>
        <end position="100"/>
    </location>
</feature>
<gene>
    <name evidence="2" type="ORF">DXG03_000446</name>
</gene>
<dbReference type="Proteomes" id="UP000775547">
    <property type="component" value="Unassembled WGS sequence"/>
</dbReference>
<feature type="region of interest" description="Disordered" evidence="1">
    <location>
        <begin position="1"/>
        <end position="139"/>
    </location>
</feature>
<proteinExistence type="predicted"/>
<feature type="compositionally biased region" description="Acidic residues" evidence="1">
    <location>
        <begin position="216"/>
        <end position="241"/>
    </location>
</feature>
<evidence type="ECO:0000256" key="1">
    <source>
        <dbReference type="SAM" id="MobiDB-lite"/>
    </source>
</evidence>
<keyword evidence="3" id="KW-1185">Reference proteome</keyword>
<reference evidence="2" key="1">
    <citation type="submission" date="2020-07" db="EMBL/GenBank/DDBJ databases">
        <authorList>
            <person name="Nieuwenhuis M."/>
            <person name="Van De Peppel L.J.J."/>
        </authorList>
    </citation>
    <scope>NUCLEOTIDE SEQUENCE</scope>
    <source>
        <strain evidence="2">AP01</strain>
        <tissue evidence="2">Mycelium</tissue>
    </source>
</reference>
<name>A0A9P7GC69_9AGAR</name>
<protein>
    <submittedName>
        <fullName evidence="2">Uncharacterized protein</fullName>
    </submittedName>
</protein>
<comment type="caution">
    <text evidence="2">The sequence shown here is derived from an EMBL/GenBank/DDBJ whole genome shotgun (WGS) entry which is preliminary data.</text>
</comment>
<feature type="compositionally biased region" description="Polar residues" evidence="1">
    <location>
        <begin position="78"/>
        <end position="90"/>
    </location>
</feature>
<organism evidence="2 3">
    <name type="scientific">Asterophora parasitica</name>
    <dbReference type="NCBI Taxonomy" id="117018"/>
    <lineage>
        <taxon>Eukaryota</taxon>
        <taxon>Fungi</taxon>
        <taxon>Dikarya</taxon>
        <taxon>Basidiomycota</taxon>
        <taxon>Agaricomycotina</taxon>
        <taxon>Agaricomycetes</taxon>
        <taxon>Agaricomycetidae</taxon>
        <taxon>Agaricales</taxon>
        <taxon>Tricholomatineae</taxon>
        <taxon>Lyophyllaceae</taxon>
        <taxon>Asterophora</taxon>
    </lineage>
</organism>
<dbReference type="AlphaFoldDB" id="A0A9P7GC69"/>
<evidence type="ECO:0000313" key="3">
    <source>
        <dbReference type="Proteomes" id="UP000775547"/>
    </source>
</evidence>
<feature type="region of interest" description="Disordered" evidence="1">
    <location>
        <begin position="210"/>
        <end position="245"/>
    </location>
</feature>
<feature type="compositionally biased region" description="Low complexity" evidence="1">
    <location>
        <begin position="55"/>
        <end position="66"/>
    </location>
</feature>
<feature type="compositionally biased region" description="Basic and acidic residues" evidence="1">
    <location>
        <begin position="101"/>
        <end position="121"/>
    </location>
</feature>
<reference evidence="2" key="2">
    <citation type="submission" date="2021-10" db="EMBL/GenBank/DDBJ databases">
        <title>Phylogenomics reveals ancestral predisposition of the termite-cultivated fungus Termitomyces towards a domesticated lifestyle.</title>
        <authorList>
            <person name="Auxier B."/>
            <person name="Grum-Grzhimaylo A."/>
            <person name="Cardenas M.E."/>
            <person name="Lodge J.D."/>
            <person name="Laessoe T."/>
            <person name="Pedersen O."/>
            <person name="Smith M.E."/>
            <person name="Kuyper T.W."/>
            <person name="Franco-Molano E.A."/>
            <person name="Baroni T.J."/>
            <person name="Aanen D.K."/>
        </authorList>
    </citation>
    <scope>NUCLEOTIDE SEQUENCE</scope>
    <source>
        <strain evidence="2">AP01</strain>
        <tissue evidence="2">Mycelium</tissue>
    </source>
</reference>
<evidence type="ECO:0000313" key="2">
    <source>
        <dbReference type="EMBL" id="KAG5647378.1"/>
    </source>
</evidence>
<dbReference type="EMBL" id="JABCKV010000010">
    <property type="protein sequence ID" value="KAG5647378.1"/>
    <property type="molecule type" value="Genomic_DNA"/>
</dbReference>
<feature type="compositionally biased region" description="Pro residues" evidence="1">
    <location>
        <begin position="23"/>
        <end position="36"/>
    </location>
</feature>
<sequence length="277" mass="29984">MYSPKGHAPIQDVLAAAGIDLPAPAPAPTPPPPPTTPLSTSVSRSRALMRPPLPSLSTLSLSLRTPQQQKQKHHPRRSNSTNTHHYSSRTSPKNHSSNHNPSHDNMHEFGAWRRRSVDSSDTRGSPSPPRIATEGVGARERRASIGSAHGYGYGMSQEEEMAWMAERMLSLERLRERKCERRGAFVGYFRGAGVEDTAFAARVVSENGHCSPVREEDTDVDDVDVDADVETEEEEKEEGGADVESAVGVDVDGVMVIGFASGDLDAELQEGDDGAHA</sequence>
<accession>A0A9P7GC69</accession>